<dbReference type="AlphaFoldDB" id="E9FWS8"/>
<name>E9FWS8_DAPPU</name>
<organism evidence="2 3">
    <name type="scientific">Daphnia pulex</name>
    <name type="common">Water flea</name>
    <dbReference type="NCBI Taxonomy" id="6669"/>
    <lineage>
        <taxon>Eukaryota</taxon>
        <taxon>Metazoa</taxon>
        <taxon>Ecdysozoa</taxon>
        <taxon>Arthropoda</taxon>
        <taxon>Crustacea</taxon>
        <taxon>Branchiopoda</taxon>
        <taxon>Diplostraca</taxon>
        <taxon>Cladocera</taxon>
        <taxon>Anomopoda</taxon>
        <taxon>Daphniidae</taxon>
        <taxon>Daphnia</taxon>
    </lineage>
</organism>
<proteinExistence type="predicted"/>
<gene>
    <name evidence="2" type="ORF">DAPPUDRAFT_234512</name>
</gene>
<dbReference type="HOGENOM" id="CLU_1688533_0_0_1"/>
<accession>E9FWS8</accession>
<protein>
    <submittedName>
        <fullName evidence="2">Uncharacterized protein</fullName>
    </submittedName>
</protein>
<evidence type="ECO:0000313" key="2">
    <source>
        <dbReference type="EMBL" id="EFX87947.1"/>
    </source>
</evidence>
<sequence length="156" mass="17795">MTVSFMATRLTTYGRNLPTIQYNNQSNAPYSTLAVVVVACDSQMTKDLLVLLGDPSRAAFAARIPTPSSKCQNHRLLLENQNCLWMYFTNTWRMRTKKQTNPSLARRRLAGWLAEYPLSGERLPPPTSNKTKKRNKAPSKTPTQYERFGNKFFDST</sequence>
<feature type="region of interest" description="Disordered" evidence="1">
    <location>
        <begin position="119"/>
        <end position="156"/>
    </location>
</feature>
<evidence type="ECO:0000313" key="3">
    <source>
        <dbReference type="Proteomes" id="UP000000305"/>
    </source>
</evidence>
<dbReference type="EMBL" id="GL732526">
    <property type="protein sequence ID" value="EFX87947.1"/>
    <property type="molecule type" value="Genomic_DNA"/>
</dbReference>
<dbReference type="Proteomes" id="UP000000305">
    <property type="component" value="Unassembled WGS sequence"/>
</dbReference>
<evidence type="ECO:0000256" key="1">
    <source>
        <dbReference type="SAM" id="MobiDB-lite"/>
    </source>
</evidence>
<keyword evidence="3" id="KW-1185">Reference proteome</keyword>
<dbReference type="InParanoid" id="E9FWS8"/>
<dbReference type="KEGG" id="dpx:DAPPUDRAFT_234512"/>
<reference evidence="2 3" key="1">
    <citation type="journal article" date="2011" name="Science">
        <title>The ecoresponsive genome of Daphnia pulex.</title>
        <authorList>
            <person name="Colbourne J.K."/>
            <person name="Pfrender M.E."/>
            <person name="Gilbert D."/>
            <person name="Thomas W.K."/>
            <person name="Tucker A."/>
            <person name="Oakley T.H."/>
            <person name="Tokishita S."/>
            <person name="Aerts A."/>
            <person name="Arnold G.J."/>
            <person name="Basu M.K."/>
            <person name="Bauer D.J."/>
            <person name="Caceres C.E."/>
            <person name="Carmel L."/>
            <person name="Casola C."/>
            <person name="Choi J.H."/>
            <person name="Detter J.C."/>
            <person name="Dong Q."/>
            <person name="Dusheyko S."/>
            <person name="Eads B.D."/>
            <person name="Frohlich T."/>
            <person name="Geiler-Samerotte K.A."/>
            <person name="Gerlach D."/>
            <person name="Hatcher P."/>
            <person name="Jogdeo S."/>
            <person name="Krijgsveld J."/>
            <person name="Kriventseva E.V."/>
            <person name="Kultz D."/>
            <person name="Laforsch C."/>
            <person name="Lindquist E."/>
            <person name="Lopez J."/>
            <person name="Manak J.R."/>
            <person name="Muller J."/>
            <person name="Pangilinan J."/>
            <person name="Patwardhan R.P."/>
            <person name="Pitluck S."/>
            <person name="Pritham E.J."/>
            <person name="Rechtsteiner A."/>
            <person name="Rho M."/>
            <person name="Rogozin I.B."/>
            <person name="Sakarya O."/>
            <person name="Salamov A."/>
            <person name="Schaack S."/>
            <person name="Shapiro H."/>
            <person name="Shiga Y."/>
            <person name="Skalitzky C."/>
            <person name="Smith Z."/>
            <person name="Souvorov A."/>
            <person name="Sung W."/>
            <person name="Tang Z."/>
            <person name="Tsuchiya D."/>
            <person name="Tu H."/>
            <person name="Vos H."/>
            <person name="Wang M."/>
            <person name="Wolf Y.I."/>
            <person name="Yamagata H."/>
            <person name="Yamada T."/>
            <person name="Ye Y."/>
            <person name="Shaw J.R."/>
            <person name="Andrews J."/>
            <person name="Crease T.J."/>
            <person name="Tang H."/>
            <person name="Lucas S.M."/>
            <person name="Robertson H.M."/>
            <person name="Bork P."/>
            <person name="Koonin E.V."/>
            <person name="Zdobnov E.M."/>
            <person name="Grigoriev I.V."/>
            <person name="Lynch M."/>
            <person name="Boore J.L."/>
        </authorList>
    </citation>
    <scope>NUCLEOTIDE SEQUENCE [LARGE SCALE GENOMIC DNA]</scope>
</reference>